<feature type="repeat" description="TPR" evidence="4">
    <location>
        <begin position="1002"/>
        <end position="1035"/>
    </location>
</feature>
<dbReference type="SUPFAM" id="SSF48452">
    <property type="entry name" value="TPR-like"/>
    <property type="match status" value="5"/>
</dbReference>
<feature type="domain" description="Tetratricopeptide repeat protein 21A/21B N-terminal ARM repeat" evidence="7">
    <location>
        <begin position="9"/>
        <end position="240"/>
    </location>
</feature>
<name>A0A2K3DN83_CHLRE</name>
<dbReference type="EMBL" id="CM008967">
    <property type="protein sequence ID" value="PNW81978.1"/>
    <property type="molecule type" value="Genomic_DNA"/>
</dbReference>
<sequence>MADRVLALVHYYAREGYFRHVQTVCNEVLKKRPGDGVLTFWRAYGLLMEGNTADAMRDLSSIQGNSDLELAVAAAQLLGHESAKVPDHDAIIDLQAKLEIEERTASDQPCLHLASFYLYTKSKERARGLVERVLRNQPDMVPAQVLLGWIIISQQQDDEYDMLFDESELDDALSHFEQAVEHDHNDLQALLGKAKIMELKKQLGPCLDVLTEINVRFGWFVPALVEKTRMLMMLGDWEQVTETLQRVLAADQQNIMAQAWNCMISLTREGNNKQAAKQLQDLFSSMNRQEPKNAELFFRVARPFGRLACSDPTLLGITYLMADRAAQLRPEMAAYVVEAAAQKLMMDETTNATERFTQALQLDELNLEANAGALEAQIMAGELEEAAGQIMFLEDMFTNAAAAGGGKRKGRGTGDMDDDPDMADPSLGTSSDNPTLLYLKGLLAWKQGMPSEGLGLLERSIAALFSAAADFHGPSLELYAALNPARITAVVRLLLQSIGGEPRAPTEAPSPLISKVTRALDLLNKQAPALQESALLHARALYLNGNLDGALRKAGEILRMNPEESSAHLLICSVYVAQDKPELAVSALDQAVSSNFAIRETPLYHVVQAKVLVANNKLDDAKRVLESAMNLPGVRTALTVQQRARLGRKVVEPTLHERATVYLLLADVLARQSKIPDAPEAKKYIQDAIREFEGTSEEVRVTVADCELAIARGDVEGALKKLRRIPKESPHYVKARMAMADIYLRHRKDKAAYIKCYMDLVDHTPDYDSYCMLGEAFMQIQEPEKAVRAFESALEFSPKDVDLITRCARALVTSHDYQRAIDYYTKAIANARGGAQHALQLELGNLLVRLRQYPAATAAINKALERNRDGLPATENLQLDVEAWSMLAKVHKGKLEMEGYSQAQSRALELQKQLLLKLRGELPEAVALQRERTAAICFDLAEQSKRARQFDRAMELYMEALRHHDTHVPSMLAVAKLHLANGDTDACQAQCVTLLKHDPDNEEASIMLAELMFHKEHYDTAIYHFQQLLERSPNHYGALAQLILLLRRAGRLEDVPRYFALAEAGSPKAVMDPGYHYCKGIYNRYINNPREALKELNLARKDTRWGSQAILHMVEIYLNPDNDAVWEEKENADTPESRQAVATARSLLKQVRGADTTTQRYRVLESYAIMAGKDKNEIEASLNVLLDLANQDPNNVPVLLAMATGFMMLKQTPKARNQLKRVQKIQYKPDEAEEFERSWLLLADIHIQGGKYDLAQDLCQKCLKYNKSCAKAWEIMGQIMEREQAYKDAADHYENAWKHENQASAQVGFKLAFNYLKARRYVEAVDVCHKVIKAFPDYPKIRKEILEKARMGLKP</sequence>
<dbReference type="PDB" id="8BDA">
    <property type="method" value="EM"/>
    <property type="resolution" value="20.70 A"/>
    <property type="chains" value="E=1-1355"/>
</dbReference>
<comment type="similarity">
    <text evidence="1">Belongs to the TTC21 family.</text>
</comment>
<dbReference type="Pfam" id="PF25062">
    <property type="entry name" value="ARM_TT21_N"/>
    <property type="match status" value="1"/>
</dbReference>
<evidence type="ECO:0000259" key="8">
    <source>
        <dbReference type="Pfam" id="PF25063"/>
    </source>
</evidence>
<proteinExistence type="evidence at protein level"/>
<dbReference type="InterPro" id="IPR003107">
    <property type="entry name" value="HAT"/>
</dbReference>
<dbReference type="InterPro" id="IPR056832">
    <property type="entry name" value="ARM_TT21_2nd"/>
</dbReference>
<dbReference type="Pfam" id="PF25064">
    <property type="entry name" value="ARM_TT21_5th"/>
    <property type="match status" value="1"/>
</dbReference>
<dbReference type="Gramene" id="PNW81978">
    <property type="protein sequence ID" value="PNW81978"/>
    <property type="gene ID" value="CHLRE_06g268800v5"/>
</dbReference>
<dbReference type="GeneID" id="5721885"/>
<evidence type="ECO:0000259" key="7">
    <source>
        <dbReference type="Pfam" id="PF25062"/>
    </source>
</evidence>
<evidence type="ECO:0000259" key="10">
    <source>
        <dbReference type="Pfam" id="PF25068"/>
    </source>
</evidence>
<evidence type="ECO:0000259" key="9">
    <source>
        <dbReference type="Pfam" id="PF25064"/>
    </source>
</evidence>
<gene>
    <name evidence="11" type="ORF">CHLRE_06g268800v5</name>
</gene>
<dbReference type="SMART" id="SM00386">
    <property type="entry name" value="HAT"/>
    <property type="match status" value="4"/>
</dbReference>
<feature type="region of interest" description="Disordered" evidence="5">
    <location>
        <begin position="404"/>
        <end position="430"/>
    </location>
</feature>
<dbReference type="Proteomes" id="UP000006906">
    <property type="component" value="Chromosome 6"/>
</dbReference>
<dbReference type="PANTHER" id="PTHR14699">
    <property type="entry name" value="STI2 PROTEIN-RELATED"/>
    <property type="match status" value="1"/>
</dbReference>
<evidence type="ECO:0000256" key="3">
    <source>
        <dbReference type="ARBA" id="ARBA00022803"/>
    </source>
</evidence>
<evidence type="ECO:0000313" key="12">
    <source>
        <dbReference type="Proteomes" id="UP000006906"/>
    </source>
</evidence>
<keyword evidence="13 14" id="KW-0002">3D-structure</keyword>
<dbReference type="InterPro" id="IPR056833">
    <property type="entry name" value="ARM_TT21_N"/>
</dbReference>
<dbReference type="GO" id="GO:0061512">
    <property type="term" value="P:protein localization to cilium"/>
    <property type="evidence" value="ECO:0000318"/>
    <property type="project" value="GO_Central"/>
</dbReference>
<feature type="domain" description="Tetratricopeptide repeat protein 21A/21B C-terminal ARM" evidence="8">
    <location>
        <begin position="1143"/>
        <end position="1350"/>
    </location>
</feature>
<evidence type="ECO:0000259" key="6">
    <source>
        <dbReference type="Pfam" id="PF25060"/>
    </source>
</evidence>
<dbReference type="GO" id="GO:0006396">
    <property type="term" value="P:RNA processing"/>
    <property type="evidence" value="ECO:0007669"/>
    <property type="project" value="InterPro"/>
</dbReference>
<protein>
    <submittedName>
        <fullName evidence="11">Uncharacterized protein</fullName>
    </submittedName>
</protein>
<dbReference type="SMR" id="A0A2K3DN83"/>
<dbReference type="FunFam" id="1.25.40.10:FF:001696">
    <property type="entry name" value="Flagellar associated protein"/>
    <property type="match status" value="1"/>
</dbReference>
<evidence type="ECO:0007829" key="13">
    <source>
        <dbReference type="PDB" id="8BDA"/>
    </source>
</evidence>
<feature type="domain" description="Tetratricopeptide repeat protein 21A/21B second ARM" evidence="6">
    <location>
        <begin position="277"/>
        <end position="399"/>
    </location>
</feature>
<keyword evidence="3 4" id="KW-0802">TPR repeat</keyword>
<dbReference type="PDB" id="8RUY">
    <property type="method" value="EM"/>
    <property type="resolution" value="15.40 A"/>
    <property type="chains" value="E=1-1355"/>
</dbReference>
<dbReference type="Pfam" id="PF25063">
    <property type="entry name" value="ARM_TT21_C"/>
    <property type="match status" value="1"/>
</dbReference>
<dbReference type="Pfam" id="PF25060">
    <property type="entry name" value="ARM_TT21_2nd"/>
    <property type="match status" value="2"/>
</dbReference>
<dbReference type="Pfam" id="PF13181">
    <property type="entry name" value="TPR_8"/>
    <property type="match status" value="1"/>
</dbReference>
<accession>A0A2K3DN83</accession>
<dbReference type="PANTHER" id="PTHR14699:SF0">
    <property type="entry name" value="TETRATRICOPEPTIDE REPEAT PROTEIN 21 HOMOLOG"/>
    <property type="match status" value="1"/>
</dbReference>
<feature type="repeat" description="TPR" evidence="4">
    <location>
        <begin position="767"/>
        <end position="800"/>
    </location>
</feature>
<dbReference type="KEGG" id="cre:CHLRE_06g268800v5"/>
<dbReference type="OMA" id="NATCVRA"/>
<evidence type="ECO:0000256" key="4">
    <source>
        <dbReference type="PROSITE-ProRule" id="PRU00339"/>
    </source>
</evidence>
<keyword evidence="2" id="KW-0677">Repeat</keyword>
<evidence type="ECO:0000256" key="5">
    <source>
        <dbReference type="SAM" id="MobiDB-lite"/>
    </source>
</evidence>
<dbReference type="OrthoDB" id="10259630at2759"/>
<dbReference type="InterPro" id="IPR056836">
    <property type="entry name" value="ARM_TT21_4th"/>
</dbReference>
<feature type="domain" description="Tetratricopeptide repeat protein 21A/21B fifth ARM repeats" evidence="9">
    <location>
        <begin position="1002"/>
        <end position="1118"/>
    </location>
</feature>
<reference evidence="11 12" key="1">
    <citation type="journal article" date="2007" name="Science">
        <title>The Chlamydomonas genome reveals the evolution of key animal and plant functions.</title>
        <authorList>
            <person name="Merchant S.S."/>
            <person name="Prochnik S.E."/>
            <person name="Vallon O."/>
            <person name="Harris E.H."/>
            <person name="Karpowicz S.J."/>
            <person name="Witman G.B."/>
            <person name="Terry A."/>
            <person name="Salamov A."/>
            <person name="Fritz-Laylin L.K."/>
            <person name="Marechal-Drouard L."/>
            <person name="Marshall W.F."/>
            <person name="Qu L.H."/>
            <person name="Nelson D.R."/>
            <person name="Sanderfoot A.A."/>
            <person name="Spalding M.H."/>
            <person name="Kapitonov V.V."/>
            <person name="Ren Q."/>
            <person name="Ferris P."/>
            <person name="Lindquist E."/>
            <person name="Shapiro H."/>
            <person name="Lucas S.M."/>
            <person name="Grimwood J."/>
            <person name="Schmutz J."/>
            <person name="Cardol P."/>
            <person name="Cerutti H."/>
            <person name="Chanfreau G."/>
            <person name="Chen C.L."/>
            <person name="Cognat V."/>
            <person name="Croft M.T."/>
            <person name="Dent R."/>
            <person name="Dutcher S."/>
            <person name="Fernandez E."/>
            <person name="Fukuzawa H."/>
            <person name="Gonzalez-Ballester D."/>
            <person name="Gonzalez-Halphen D."/>
            <person name="Hallmann A."/>
            <person name="Hanikenne M."/>
            <person name="Hippler M."/>
            <person name="Inwood W."/>
            <person name="Jabbari K."/>
            <person name="Kalanon M."/>
            <person name="Kuras R."/>
            <person name="Lefebvre P.A."/>
            <person name="Lemaire S.D."/>
            <person name="Lobanov A.V."/>
            <person name="Lohr M."/>
            <person name="Manuell A."/>
            <person name="Meier I."/>
            <person name="Mets L."/>
            <person name="Mittag M."/>
            <person name="Mittelmeier T."/>
            <person name="Moroney J.V."/>
            <person name="Moseley J."/>
            <person name="Napoli C."/>
            <person name="Nedelcu A.M."/>
            <person name="Niyogi K."/>
            <person name="Novoselov S.V."/>
            <person name="Paulsen I.T."/>
            <person name="Pazour G."/>
            <person name="Purton S."/>
            <person name="Ral J.P."/>
            <person name="Riano-Pachon D.M."/>
            <person name="Riekhof W."/>
            <person name="Rymarquis L."/>
            <person name="Schroda M."/>
            <person name="Stern D."/>
            <person name="Umen J."/>
            <person name="Willows R."/>
            <person name="Wilson N."/>
            <person name="Zimmer S.L."/>
            <person name="Allmer J."/>
            <person name="Balk J."/>
            <person name="Bisova K."/>
            <person name="Chen C.J."/>
            <person name="Elias M."/>
            <person name="Gendler K."/>
            <person name="Hauser C."/>
            <person name="Lamb M.R."/>
            <person name="Ledford H."/>
            <person name="Long J.C."/>
            <person name="Minagawa J."/>
            <person name="Page M.D."/>
            <person name="Pan J."/>
            <person name="Pootakham W."/>
            <person name="Roje S."/>
            <person name="Rose A."/>
            <person name="Stahlberg E."/>
            <person name="Terauchi A.M."/>
            <person name="Yang P."/>
            <person name="Ball S."/>
            <person name="Bowler C."/>
            <person name="Dieckmann C.L."/>
            <person name="Gladyshev V.N."/>
            <person name="Green P."/>
            <person name="Jorgensen R."/>
            <person name="Mayfield S."/>
            <person name="Mueller-Roeber B."/>
            <person name="Rajamani S."/>
            <person name="Sayre R.T."/>
            <person name="Brokstein P."/>
            <person name="Dubchak I."/>
            <person name="Goodstein D."/>
            <person name="Hornick L."/>
            <person name="Huang Y.W."/>
            <person name="Jhaveri J."/>
            <person name="Luo Y."/>
            <person name="Martinez D."/>
            <person name="Ngau W.C."/>
            <person name="Otillar B."/>
            <person name="Poliakov A."/>
            <person name="Porter A."/>
            <person name="Szajkowski L."/>
            <person name="Werner G."/>
            <person name="Zhou K."/>
            <person name="Grigoriev I.V."/>
            <person name="Rokhsar D.S."/>
            <person name="Grossman A.R."/>
        </authorList>
    </citation>
    <scope>NUCLEOTIDE SEQUENCE [LARGE SCALE GENOMIC DNA]</scope>
    <source>
        <strain evidence="12">CC-503</strain>
    </source>
</reference>
<dbReference type="Pfam" id="PF25068">
    <property type="entry name" value="ARM_TT21_4th"/>
    <property type="match status" value="1"/>
</dbReference>
<dbReference type="InterPro" id="IPR056835">
    <property type="entry name" value="ARM_TT21_5th"/>
</dbReference>
<dbReference type="InterPro" id="IPR011990">
    <property type="entry name" value="TPR-like_helical_dom_sf"/>
</dbReference>
<reference evidence="14" key="3">
    <citation type="journal article" date="2024" name="Cell">
        <title>Extensive structural rearrangement of intraflagellar transport trains underpins bidirectional cargo transport.</title>
        <authorList>
            <person name="Lacey S.E."/>
            <person name="Graziadei A."/>
            <person name="Pigino G."/>
        </authorList>
    </citation>
    <scope>STRUCTURE BY ELECTRON MICROSCOPY (15.40 ANGSTROMS)</scope>
</reference>
<evidence type="ECO:0000256" key="1">
    <source>
        <dbReference type="ARBA" id="ARBA00010935"/>
    </source>
</evidence>
<dbReference type="InterPro" id="IPR056834">
    <property type="entry name" value="ARM_TT21_C"/>
</dbReference>
<dbReference type="Gene3D" id="1.25.40.10">
    <property type="entry name" value="Tetratricopeptide repeat domain"/>
    <property type="match status" value="6"/>
</dbReference>
<dbReference type="RefSeq" id="XP_042923605.1">
    <property type="nucleotide sequence ID" value="XM_043062899.1"/>
</dbReference>
<evidence type="ECO:0000313" key="11">
    <source>
        <dbReference type="EMBL" id="PNW81978.1"/>
    </source>
</evidence>
<evidence type="ECO:0000256" key="2">
    <source>
        <dbReference type="ARBA" id="ARBA00022737"/>
    </source>
</evidence>
<dbReference type="GO" id="GO:0035721">
    <property type="term" value="P:intraciliary retrograde transport"/>
    <property type="evidence" value="ECO:0000318"/>
    <property type="project" value="GO_Central"/>
</dbReference>
<dbReference type="GO" id="GO:0005929">
    <property type="term" value="C:cilium"/>
    <property type="evidence" value="ECO:0007669"/>
    <property type="project" value="GOC"/>
</dbReference>
<reference evidence="13" key="2">
    <citation type="journal article" date="2023" name="Nat. Struct. Mol. Biol.">
        <title>The molecular structure of IFT-A and IFT-B in anterograde intraflagellar transport trains.</title>
        <authorList>
            <person name="Lacey S.E."/>
            <person name="Foster H.E."/>
            <person name="Pigino G."/>
        </authorList>
    </citation>
    <scope>STRUCTURE BY ELECTRON MICROSCOPY (20.70 ANGSTROMS)</scope>
</reference>
<dbReference type="STRING" id="3055.A0A2K3DN83"/>
<dbReference type="ExpressionAtlas" id="A0A2K3DN83">
    <property type="expression patterns" value="baseline and differential"/>
</dbReference>
<dbReference type="InParanoid" id="A0A2K3DN83"/>
<dbReference type="FunFam" id="1.25.40.10:FF:002015">
    <property type="entry name" value="Intraflagellar transport protein 139"/>
    <property type="match status" value="1"/>
</dbReference>
<dbReference type="GO" id="GO:0030991">
    <property type="term" value="C:intraciliary transport particle A"/>
    <property type="evidence" value="ECO:0000318"/>
    <property type="project" value="GO_Central"/>
</dbReference>
<dbReference type="SMART" id="SM00028">
    <property type="entry name" value="TPR"/>
    <property type="match status" value="13"/>
</dbReference>
<organism evidence="11 12">
    <name type="scientific">Chlamydomonas reinhardtii</name>
    <name type="common">Chlamydomonas smithii</name>
    <dbReference type="NCBI Taxonomy" id="3055"/>
    <lineage>
        <taxon>Eukaryota</taxon>
        <taxon>Viridiplantae</taxon>
        <taxon>Chlorophyta</taxon>
        <taxon>core chlorophytes</taxon>
        <taxon>Chlorophyceae</taxon>
        <taxon>CS clade</taxon>
        <taxon>Chlamydomonadales</taxon>
        <taxon>Chlamydomonadaceae</taxon>
        <taxon>Chlamydomonas</taxon>
    </lineage>
</organism>
<dbReference type="Pfam" id="PF25058">
    <property type="entry name" value="ARM_TT21"/>
    <property type="match status" value="1"/>
</dbReference>
<feature type="domain" description="Tetratricopeptide repeat protein 21A/21B fourth ARM" evidence="10">
    <location>
        <begin position="803"/>
        <end position="961"/>
    </location>
</feature>
<dbReference type="PROSITE" id="PS50005">
    <property type="entry name" value="TPR"/>
    <property type="match status" value="2"/>
</dbReference>
<evidence type="ECO:0007829" key="14">
    <source>
        <dbReference type="PDB" id="8RUY"/>
    </source>
</evidence>
<dbReference type="InterPro" id="IPR040364">
    <property type="entry name" value="TTC21A/TTC21B"/>
</dbReference>
<keyword evidence="12" id="KW-1185">Reference proteome</keyword>
<dbReference type="PaxDb" id="3055-EDP08494"/>
<dbReference type="InterPro" id="IPR019734">
    <property type="entry name" value="TPR_rpt"/>
</dbReference>
<feature type="domain" description="Tetratricopeptide repeat protein 21A/21B second ARM" evidence="6">
    <location>
        <begin position="430"/>
        <end position="578"/>
    </location>
</feature>